<dbReference type="Proteomes" id="UP000008637">
    <property type="component" value="Chromosome"/>
</dbReference>
<proteinExistence type="predicted"/>
<dbReference type="AlphaFoldDB" id="E8ZGW2"/>
<dbReference type="EMBL" id="FR773153">
    <property type="protein sequence ID" value="CBY92383.1"/>
    <property type="molecule type" value="Genomic_DNA"/>
</dbReference>
<evidence type="ECO:0000313" key="1">
    <source>
        <dbReference type="EMBL" id="CBY92383.1"/>
    </source>
</evidence>
<evidence type="ECO:0000313" key="2">
    <source>
        <dbReference type="Proteomes" id="UP000008637"/>
    </source>
</evidence>
<reference evidence="1 2" key="1">
    <citation type="journal article" date="2011" name="J. Bacteriol.">
        <title>Complete genome sequence of Mycoplasma haemofelis, a hemotropic mycoplasma.</title>
        <authorList>
            <person name="Barker E.N."/>
            <person name="Helps C.R."/>
            <person name="Peters I.R."/>
            <person name="Darby A.C."/>
            <person name="Radford A.D."/>
            <person name="Tasker S."/>
        </authorList>
    </citation>
    <scope>NUCLEOTIDE SEQUENCE [LARGE SCALE GENOMIC DNA]</scope>
    <source>
        <strain evidence="1 2">Langford 1</strain>
    </source>
</reference>
<accession>E8ZGW2</accession>
<name>E8ZGW2_MYCHL</name>
<protein>
    <submittedName>
        <fullName evidence="1">Uncharacterized protein</fullName>
    </submittedName>
</protein>
<dbReference type="HOGENOM" id="CLU_147349_0_0_14"/>
<sequence length="137" mass="15782">MIKKLASLGGVACASIIAGIYALRSSNSEKYKSKIPSYKKTANKVKDYIRDNDSMDLYMVDPENREWWSARGKEFGKFYKGDWQDFRDKCFSEMEDKKSEWSNVLNGGSVYYSEAWQVSTTDFKFLSICLTPFPSQT</sequence>
<keyword evidence="2" id="KW-1185">Reference proteome</keyword>
<organism evidence="1 2">
    <name type="scientific">Mycoplasma haemofelis (strain Langford 1)</name>
    <name type="common">Haemobartonella felis</name>
    <dbReference type="NCBI Taxonomy" id="941640"/>
    <lineage>
        <taxon>Bacteria</taxon>
        <taxon>Bacillati</taxon>
        <taxon>Mycoplasmatota</taxon>
        <taxon>Mollicutes</taxon>
        <taxon>Mycoplasmataceae</taxon>
        <taxon>Mycoplasma</taxon>
    </lineage>
</organism>
<dbReference type="KEGG" id="mha:HF1_03750"/>
<gene>
    <name evidence="1" type="ordered locus">HF1_03750</name>
</gene>